<dbReference type="EMBL" id="BRXZ01005381">
    <property type="protein sequence ID" value="GMH65082.1"/>
    <property type="molecule type" value="Genomic_DNA"/>
</dbReference>
<proteinExistence type="predicted"/>
<feature type="compositionally biased region" description="Polar residues" evidence="1">
    <location>
        <begin position="257"/>
        <end position="273"/>
    </location>
</feature>
<dbReference type="OrthoDB" id="202329at2759"/>
<dbReference type="AlphaFoldDB" id="A0A9W7A3B3"/>
<keyword evidence="2" id="KW-0812">Transmembrane</keyword>
<feature type="region of interest" description="Disordered" evidence="1">
    <location>
        <begin position="145"/>
        <end position="172"/>
    </location>
</feature>
<feature type="transmembrane region" description="Helical" evidence="2">
    <location>
        <begin position="225"/>
        <end position="244"/>
    </location>
</feature>
<name>A0A9W7A3B3_9STRA</name>
<accession>A0A9W7A3B3</accession>
<evidence type="ECO:0000313" key="3">
    <source>
        <dbReference type="EMBL" id="GMH65082.1"/>
    </source>
</evidence>
<keyword evidence="4" id="KW-1185">Reference proteome</keyword>
<evidence type="ECO:0000256" key="1">
    <source>
        <dbReference type="SAM" id="MobiDB-lite"/>
    </source>
</evidence>
<feature type="transmembrane region" description="Helical" evidence="2">
    <location>
        <begin position="182"/>
        <end position="205"/>
    </location>
</feature>
<gene>
    <name evidence="3" type="ORF">TrRE_jg9802</name>
</gene>
<comment type="caution">
    <text evidence="3">The sequence shown here is derived from an EMBL/GenBank/DDBJ whole genome shotgun (WGS) entry which is preliminary data.</text>
</comment>
<feature type="region of interest" description="Disordered" evidence="1">
    <location>
        <begin position="250"/>
        <end position="273"/>
    </location>
</feature>
<feature type="transmembrane region" description="Helical" evidence="2">
    <location>
        <begin position="76"/>
        <end position="97"/>
    </location>
</feature>
<keyword evidence="2" id="KW-1133">Transmembrane helix</keyword>
<feature type="transmembrane region" description="Helical" evidence="2">
    <location>
        <begin position="32"/>
        <end position="55"/>
    </location>
</feature>
<organism evidence="3 4">
    <name type="scientific">Triparma retinervis</name>
    <dbReference type="NCBI Taxonomy" id="2557542"/>
    <lineage>
        <taxon>Eukaryota</taxon>
        <taxon>Sar</taxon>
        <taxon>Stramenopiles</taxon>
        <taxon>Ochrophyta</taxon>
        <taxon>Bolidophyceae</taxon>
        <taxon>Parmales</taxon>
        <taxon>Triparmaceae</taxon>
        <taxon>Triparma</taxon>
    </lineage>
</organism>
<dbReference type="Proteomes" id="UP001165082">
    <property type="component" value="Unassembled WGS sequence"/>
</dbReference>
<evidence type="ECO:0000313" key="4">
    <source>
        <dbReference type="Proteomes" id="UP001165082"/>
    </source>
</evidence>
<reference evidence="3" key="1">
    <citation type="submission" date="2022-07" db="EMBL/GenBank/DDBJ databases">
        <title>Genome analysis of Parmales, a sister group of diatoms, reveals the evolutionary specialization of diatoms from phago-mixotrophs to photoautotrophs.</title>
        <authorList>
            <person name="Ban H."/>
            <person name="Sato S."/>
            <person name="Yoshikawa S."/>
            <person name="Kazumasa Y."/>
            <person name="Nakamura Y."/>
            <person name="Ichinomiya M."/>
            <person name="Saitoh K."/>
            <person name="Sato N."/>
            <person name="Blanc-Mathieu R."/>
            <person name="Endo H."/>
            <person name="Kuwata A."/>
            <person name="Ogata H."/>
        </authorList>
    </citation>
    <scope>NUCLEOTIDE SEQUENCE</scope>
</reference>
<feature type="transmembrane region" description="Helical" evidence="2">
    <location>
        <begin position="109"/>
        <end position="129"/>
    </location>
</feature>
<evidence type="ECO:0000256" key="2">
    <source>
        <dbReference type="SAM" id="Phobius"/>
    </source>
</evidence>
<protein>
    <submittedName>
        <fullName evidence="3">Uncharacterized protein</fullName>
    </submittedName>
</protein>
<sequence length="273" mass="29203">MNIYCLSAVILRLIQGVFDFASVYGVIPLEYGHFVLETFVGFIASSIFTIVWGWYKVLLPSAGRAAAIKKADLVHNVFRVTCIVANMVGGILGTVLLPEKYKGTGVYLGNVHAVLRTIIFVLVFLLTIFTRNLGINIKNELAKGAAGASGPSAPSSKVAPSNADVEKGAAPLKKEKSDAEKIGGMVNTIIGVVVAMLLYLVYDIATAVGVVRHIHPPLCGGKNTFLFLINIMQVVIVSAITYVFPVKKPDQKGKTGQMGTTKVESSTSTTRET</sequence>
<keyword evidence="2" id="KW-0472">Membrane</keyword>
<feature type="compositionally biased region" description="Low complexity" evidence="1">
    <location>
        <begin position="145"/>
        <end position="161"/>
    </location>
</feature>